<dbReference type="SUPFAM" id="SSF53335">
    <property type="entry name" value="S-adenosyl-L-methionine-dependent methyltransferases"/>
    <property type="match status" value="1"/>
</dbReference>
<gene>
    <name evidence="1" type="ordered locus">Daud_1690</name>
</gene>
<dbReference type="GO" id="GO:0032259">
    <property type="term" value="P:methylation"/>
    <property type="evidence" value="ECO:0007669"/>
    <property type="project" value="UniProtKB-KW"/>
</dbReference>
<dbReference type="OrthoDB" id="9772751at2"/>
<dbReference type="KEGG" id="dau:Daud_1690"/>
<dbReference type="HOGENOM" id="CLU_080964_0_0_9"/>
<dbReference type="STRING" id="477974.Daud_1690"/>
<dbReference type="InterPro" id="IPR029063">
    <property type="entry name" value="SAM-dependent_MTases_sf"/>
</dbReference>
<accession>B1I6U5</accession>
<keyword evidence="1" id="KW-0489">Methyltransferase</keyword>
<sequence>MIDRQLNYGRHLIKQFLKKASPYETVLDIGAGGGTDLKLAKDVNPKAETFAIESYLPYVENLRSQGITVYELDIERDRLPFDDGTVDVVIVNQVLEHIKEIFWVFHEITRVVPVSGKVIVGVPNLASLHNRVLLAMGRQPSTIRTNSAHVRGFTRGDVLKFLDDCFPHGYTLKGFGGSNFYPFPPVMARVLARIFPTMAWGIFFLLEKQREYDDGFLSFPVRERLETNFWLGEGR</sequence>
<proteinExistence type="predicted"/>
<dbReference type="eggNOG" id="COG2226">
    <property type="taxonomic scope" value="Bacteria"/>
</dbReference>
<dbReference type="EMBL" id="CP000860">
    <property type="protein sequence ID" value="ACA60190.1"/>
    <property type="molecule type" value="Genomic_DNA"/>
</dbReference>
<dbReference type="GO" id="GO:0008168">
    <property type="term" value="F:methyltransferase activity"/>
    <property type="evidence" value="ECO:0007669"/>
    <property type="project" value="UniProtKB-KW"/>
</dbReference>
<evidence type="ECO:0000313" key="2">
    <source>
        <dbReference type="Proteomes" id="UP000008544"/>
    </source>
</evidence>
<protein>
    <submittedName>
        <fullName evidence="1">Methyltransferase type 11</fullName>
    </submittedName>
</protein>
<organism evidence="1 2">
    <name type="scientific">Desulforudis audaxviator (strain MP104C)</name>
    <dbReference type="NCBI Taxonomy" id="477974"/>
    <lineage>
        <taxon>Bacteria</taxon>
        <taxon>Bacillati</taxon>
        <taxon>Bacillota</taxon>
        <taxon>Clostridia</taxon>
        <taxon>Thermoanaerobacterales</taxon>
        <taxon>Candidatus Desulforudaceae</taxon>
        <taxon>Candidatus Desulforudis</taxon>
    </lineage>
</organism>
<reference evidence="2" key="1">
    <citation type="submission" date="2007-10" db="EMBL/GenBank/DDBJ databases">
        <title>Complete sequence of chromosome of Desulforudis audaxviator MP104C.</title>
        <authorList>
            <person name="Copeland A."/>
            <person name="Lucas S."/>
            <person name="Lapidus A."/>
            <person name="Barry K."/>
            <person name="Glavina del Rio T."/>
            <person name="Dalin E."/>
            <person name="Tice H."/>
            <person name="Bruce D."/>
            <person name="Pitluck S."/>
            <person name="Lowry S.R."/>
            <person name="Larimer F."/>
            <person name="Land M.L."/>
            <person name="Hauser L."/>
            <person name="Kyrpides N."/>
            <person name="Ivanova N.N."/>
            <person name="Richardson P."/>
        </authorList>
    </citation>
    <scope>NUCLEOTIDE SEQUENCE [LARGE SCALE GENOMIC DNA]</scope>
    <source>
        <strain evidence="2">MP104C</strain>
    </source>
</reference>
<dbReference type="Proteomes" id="UP000008544">
    <property type="component" value="Chromosome"/>
</dbReference>
<dbReference type="AlphaFoldDB" id="B1I6U5"/>
<dbReference type="Gene3D" id="3.40.50.150">
    <property type="entry name" value="Vaccinia Virus protein VP39"/>
    <property type="match status" value="1"/>
</dbReference>
<dbReference type="Pfam" id="PF07021">
    <property type="entry name" value="MetW"/>
    <property type="match status" value="1"/>
</dbReference>
<evidence type="ECO:0000313" key="1">
    <source>
        <dbReference type="EMBL" id="ACA60190.1"/>
    </source>
</evidence>
<keyword evidence="2" id="KW-1185">Reference proteome</keyword>
<dbReference type="InterPro" id="IPR010743">
    <property type="entry name" value="Methionine_synth_MetW"/>
</dbReference>
<reference evidence="1 2" key="2">
    <citation type="journal article" date="2008" name="Science">
        <title>Environmental genomics reveals a single-species ecosystem deep within Earth.</title>
        <authorList>
            <person name="Chivian D."/>
            <person name="Brodie E.L."/>
            <person name="Alm E.J."/>
            <person name="Culley D.E."/>
            <person name="Dehal P.S."/>
            <person name="Desantis T.Z."/>
            <person name="Gihring T.M."/>
            <person name="Lapidus A."/>
            <person name="Lin L.H."/>
            <person name="Lowry S.R."/>
            <person name="Moser D.P."/>
            <person name="Richardson P.M."/>
            <person name="Southam G."/>
            <person name="Wanger G."/>
            <person name="Pratt L.M."/>
            <person name="Andersen G.L."/>
            <person name="Hazen T.C."/>
            <person name="Brockman F.J."/>
            <person name="Arkin A.P."/>
            <person name="Onstott T.C."/>
        </authorList>
    </citation>
    <scope>NUCLEOTIDE SEQUENCE [LARGE SCALE GENOMIC DNA]</scope>
    <source>
        <strain evidence="1 2">MP104C</strain>
    </source>
</reference>
<keyword evidence="1" id="KW-0808">Transferase</keyword>
<name>B1I6U5_DESAP</name>
<dbReference type="CDD" id="cd02440">
    <property type="entry name" value="AdoMet_MTases"/>
    <property type="match status" value="1"/>
</dbReference>
<dbReference type="RefSeq" id="WP_012302771.1">
    <property type="nucleotide sequence ID" value="NC_010424.1"/>
</dbReference>